<proteinExistence type="predicted"/>
<accession>A0AA46TEP2</accession>
<dbReference type="Proteomes" id="UP001164390">
    <property type="component" value="Chromosome"/>
</dbReference>
<protein>
    <submittedName>
        <fullName evidence="1">Uncharacterized protein</fullName>
    </submittedName>
</protein>
<dbReference type="AlphaFoldDB" id="A0AA46TEP2"/>
<organism evidence="1 2">
    <name type="scientific">Solicola gregarius</name>
    <dbReference type="NCBI Taxonomy" id="2908642"/>
    <lineage>
        <taxon>Bacteria</taxon>
        <taxon>Bacillati</taxon>
        <taxon>Actinomycetota</taxon>
        <taxon>Actinomycetes</taxon>
        <taxon>Propionibacteriales</taxon>
        <taxon>Nocardioidaceae</taxon>
        <taxon>Solicola</taxon>
    </lineage>
</organism>
<sequence length="136" mass="14953">MASVRPASMRERAEAQIDGRQWTFRKQHGELVAGLAGEPEPRLVASRPSVLRQAWDIRTGARTYRIEPMGFLHSGFRVLRDGSEVGTGGKASFWSNRPTLDVDPAIPQAEQVFLLWVSFIMRRRATAAASSSSGGA</sequence>
<evidence type="ECO:0000313" key="2">
    <source>
        <dbReference type="Proteomes" id="UP001164390"/>
    </source>
</evidence>
<keyword evidence="2" id="KW-1185">Reference proteome</keyword>
<dbReference type="RefSeq" id="WP_271632455.1">
    <property type="nucleotide sequence ID" value="NZ_CP094970.1"/>
</dbReference>
<reference evidence="1" key="1">
    <citation type="submission" date="2022-01" db="EMBL/GenBank/DDBJ databases">
        <title>Nocardioidaceae gen. sp. A5X3R13.</title>
        <authorList>
            <person name="Lopez Marin M.A."/>
            <person name="Uhlik O."/>
        </authorList>
    </citation>
    <scope>NUCLEOTIDE SEQUENCE</scope>
    <source>
        <strain evidence="1">A5X3R13</strain>
    </source>
</reference>
<evidence type="ECO:0000313" key="1">
    <source>
        <dbReference type="EMBL" id="UYM03813.1"/>
    </source>
</evidence>
<name>A0AA46TEP2_9ACTN</name>
<dbReference type="KEGG" id="sgrg:L0C25_14825"/>
<gene>
    <name evidence="1" type="ORF">L0C25_14825</name>
</gene>
<dbReference type="EMBL" id="CP094970">
    <property type="protein sequence ID" value="UYM03813.1"/>
    <property type="molecule type" value="Genomic_DNA"/>
</dbReference>